<gene>
    <name evidence="1" type="ORF">FDT80_05090</name>
</gene>
<evidence type="ECO:0000313" key="1">
    <source>
        <dbReference type="EMBL" id="TMM54954.1"/>
    </source>
</evidence>
<keyword evidence="2" id="KW-1185">Reference proteome</keyword>
<reference evidence="1 2" key="1">
    <citation type="submission" date="2019-05" db="EMBL/GenBank/DDBJ databases">
        <title>Sulfitobacter sabulilitoris sp. nov., isolated from a marine sand.</title>
        <authorList>
            <person name="Yoon J.-H."/>
        </authorList>
    </citation>
    <scope>NUCLEOTIDE SEQUENCE [LARGE SCALE GENOMIC DNA]</scope>
    <source>
        <strain evidence="1 2">HSMS-29</strain>
    </source>
</reference>
<dbReference type="Proteomes" id="UP000309550">
    <property type="component" value="Unassembled WGS sequence"/>
</dbReference>
<dbReference type="EMBL" id="VANS01000001">
    <property type="protein sequence ID" value="TMM54954.1"/>
    <property type="molecule type" value="Genomic_DNA"/>
</dbReference>
<sequence length="162" mass="18489">MKRQGLNFASGTAQKPQLLAQSLQAHFESKRDAILARDISTLLTHYARPLAIYVDGTILLPETDRQMIDYFNAIYEVCIETHSRDVTFEVSRVDASGHGRYRVEATWSFFGDGPDMVLRQSGRYMMKWSPDTNRFRTEIIEAIEPAGSALSQRLKRLDWSGD</sequence>
<evidence type="ECO:0000313" key="2">
    <source>
        <dbReference type="Proteomes" id="UP000309550"/>
    </source>
</evidence>
<dbReference type="RefSeq" id="WP_138661124.1">
    <property type="nucleotide sequence ID" value="NZ_VANS01000001.1"/>
</dbReference>
<organism evidence="1 2">
    <name type="scientific">Sulfitobacter sabulilitoris</name>
    <dbReference type="NCBI Taxonomy" id="2562655"/>
    <lineage>
        <taxon>Bacteria</taxon>
        <taxon>Pseudomonadati</taxon>
        <taxon>Pseudomonadota</taxon>
        <taxon>Alphaproteobacteria</taxon>
        <taxon>Rhodobacterales</taxon>
        <taxon>Roseobacteraceae</taxon>
        <taxon>Sulfitobacter</taxon>
    </lineage>
</organism>
<proteinExistence type="predicted"/>
<name>A0A5S3PKJ8_9RHOB</name>
<evidence type="ECO:0008006" key="3">
    <source>
        <dbReference type="Google" id="ProtNLM"/>
    </source>
</evidence>
<comment type="caution">
    <text evidence="1">The sequence shown here is derived from an EMBL/GenBank/DDBJ whole genome shotgun (WGS) entry which is preliminary data.</text>
</comment>
<accession>A0A5S3PKJ8</accession>
<protein>
    <recommendedName>
        <fullName evidence="3">Nuclear transport factor 2 family protein</fullName>
    </recommendedName>
</protein>
<dbReference type="AlphaFoldDB" id="A0A5S3PKJ8"/>